<dbReference type="GO" id="GO:0003677">
    <property type="term" value="F:DNA binding"/>
    <property type="evidence" value="ECO:0007669"/>
    <property type="project" value="UniProtKB-KW"/>
</dbReference>
<dbReference type="InterPro" id="IPR036390">
    <property type="entry name" value="WH_DNA-bd_sf"/>
</dbReference>
<reference evidence="6 7" key="1">
    <citation type="submission" date="2018-06" db="EMBL/GenBank/DDBJ databases">
        <authorList>
            <consortium name="Pathogen Informatics"/>
            <person name="Doyle S."/>
        </authorList>
    </citation>
    <scope>NUCLEOTIDE SEQUENCE [LARGE SCALE GENOMIC DNA]</scope>
    <source>
        <strain evidence="6 7">NCTC12119</strain>
    </source>
</reference>
<sequence>MNYSLRQLKVFVAVAHAGSFSRAGEQIGLSQSAVSHSVKELESEIGVKLLDRTTREVVLTQAGQQLAARLERLLEELTSTLLDTRSVGHQLSGTVRVAASQTISAHLMPQSIAAAALEFPAIRFVLHDRPQQWVLQSIYQGEVDFGMVIDPIQASDLDCEAVLSEPFLLLCRNDHPLAAQEQVPWQALQGANLVLQDYASGSRPLIDDALLRQGIETNIVQQIGHPATLFPMVEAGIGISVLPALALPLPQGRPLVVRPLIPVVDRQLMLVRRKNRSLSRAAEAIWQVVRHQAQQLTAARSGDPLFNHD</sequence>
<evidence type="ECO:0000256" key="1">
    <source>
        <dbReference type="ARBA" id="ARBA00009437"/>
    </source>
</evidence>
<organism evidence="6 7">
    <name type="scientific">Buttiauxella agrestis</name>
    <dbReference type="NCBI Taxonomy" id="82977"/>
    <lineage>
        <taxon>Bacteria</taxon>
        <taxon>Pseudomonadati</taxon>
        <taxon>Pseudomonadota</taxon>
        <taxon>Gammaproteobacteria</taxon>
        <taxon>Enterobacterales</taxon>
        <taxon>Enterobacteriaceae</taxon>
        <taxon>Buttiauxella</taxon>
    </lineage>
</organism>
<proteinExistence type="inferred from homology"/>
<dbReference type="InterPro" id="IPR050950">
    <property type="entry name" value="HTH-type_LysR_regulators"/>
</dbReference>
<dbReference type="InterPro" id="IPR005119">
    <property type="entry name" value="LysR_subst-bd"/>
</dbReference>
<dbReference type="PANTHER" id="PTHR30419:SF14">
    <property type="entry name" value="LYSR FAMILY TRANSCRIPTIONAL REGULATOR"/>
    <property type="match status" value="1"/>
</dbReference>
<feature type="domain" description="HTH lysR-type" evidence="5">
    <location>
        <begin position="1"/>
        <end position="60"/>
    </location>
</feature>
<name>A0A381C4H2_9ENTR</name>
<keyword evidence="3" id="KW-0238">DNA-binding</keyword>
<accession>A0A381C4H2</accession>
<dbReference type="Gene3D" id="3.40.190.290">
    <property type="match status" value="1"/>
</dbReference>
<evidence type="ECO:0000256" key="3">
    <source>
        <dbReference type="ARBA" id="ARBA00023125"/>
    </source>
</evidence>
<keyword evidence="4" id="KW-0804">Transcription</keyword>
<evidence type="ECO:0000313" key="6">
    <source>
        <dbReference type="EMBL" id="SUW62775.1"/>
    </source>
</evidence>
<dbReference type="EMBL" id="UIGI01000001">
    <property type="protein sequence ID" value="SUW62775.1"/>
    <property type="molecule type" value="Genomic_DNA"/>
</dbReference>
<dbReference type="Gene3D" id="1.10.10.10">
    <property type="entry name" value="Winged helix-like DNA-binding domain superfamily/Winged helix DNA-binding domain"/>
    <property type="match status" value="1"/>
</dbReference>
<evidence type="ECO:0000313" key="7">
    <source>
        <dbReference type="Proteomes" id="UP000255528"/>
    </source>
</evidence>
<dbReference type="Pfam" id="PF03466">
    <property type="entry name" value="LysR_substrate"/>
    <property type="match status" value="1"/>
</dbReference>
<protein>
    <submittedName>
        <fullName evidence="6">Cyn operon transcriptional activator</fullName>
    </submittedName>
</protein>
<evidence type="ECO:0000256" key="4">
    <source>
        <dbReference type="ARBA" id="ARBA00023163"/>
    </source>
</evidence>
<dbReference type="PANTHER" id="PTHR30419">
    <property type="entry name" value="HTH-TYPE TRANSCRIPTIONAL REGULATOR YBHD"/>
    <property type="match status" value="1"/>
</dbReference>
<evidence type="ECO:0000256" key="2">
    <source>
        <dbReference type="ARBA" id="ARBA00023015"/>
    </source>
</evidence>
<gene>
    <name evidence="6" type="primary">cynR</name>
    <name evidence="6" type="ORF">NCTC12119_01233</name>
</gene>
<dbReference type="InterPro" id="IPR036388">
    <property type="entry name" value="WH-like_DNA-bd_sf"/>
</dbReference>
<dbReference type="GO" id="GO:0005829">
    <property type="term" value="C:cytosol"/>
    <property type="evidence" value="ECO:0007669"/>
    <property type="project" value="TreeGrafter"/>
</dbReference>
<dbReference type="FunFam" id="1.10.10.10:FF:000001">
    <property type="entry name" value="LysR family transcriptional regulator"/>
    <property type="match status" value="1"/>
</dbReference>
<keyword evidence="2" id="KW-0805">Transcription regulation</keyword>
<dbReference type="PROSITE" id="PS50931">
    <property type="entry name" value="HTH_LYSR"/>
    <property type="match status" value="1"/>
</dbReference>
<dbReference type="SUPFAM" id="SSF53850">
    <property type="entry name" value="Periplasmic binding protein-like II"/>
    <property type="match status" value="1"/>
</dbReference>
<dbReference type="Pfam" id="PF00126">
    <property type="entry name" value="HTH_1"/>
    <property type="match status" value="1"/>
</dbReference>
<comment type="similarity">
    <text evidence="1">Belongs to the LysR transcriptional regulatory family.</text>
</comment>
<dbReference type="Proteomes" id="UP000255528">
    <property type="component" value="Unassembled WGS sequence"/>
</dbReference>
<dbReference type="SUPFAM" id="SSF46785">
    <property type="entry name" value="Winged helix' DNA-binding domain"/>
    <property type="match status" value="1"/>
</dbReference>
<dbReference type="CDD" id="cd08440">
    <property type="entry name" value="PBP2_LTTR_like_4"/>
    <property type="match status" value="1"/>
</dbReference>
<evidence type="ECO:0000259" key="5">
    <source>
        <dbReference type="PROSITE" id="PS50931"/>
    </source>
</evidence>
<dbReference type="RefSeq" id="WP_115627665.1">
    <property type="nucleotide sequence ID" value="NZ_UIGI01000001.1"/>
</dbReference>
<dbReference type="PRINTS" id="PR00039">
    <property type="entry name" value="HTHLYSR"/>
</dbReference>
<dbReference type="AlphaFoldDB" id="A0A381C4H2"/>
<dbReference type="GO" id="GO:0003700">
    <property type="term" value="F:DNA-binding transcription factor activity"/>
    <property type="evidence" value="ECO:0007669"/>
    <property type="project" value="InterPro"/>
</dbReference>
<dbReference type="InterPro" id="IPR000847">
    <property type="entry name" value="LysR_HTH_N"/>
</dbReference>